<dbReference type="SUPFAM" id="SSF56219">
    <property type="entry name" value="DNase I-like"/>
    <property type="match status" value="1"/>
</dbReference>
<reference evidence="1" key="1">
    <citation type="journal article" date="2021" name="Nat. Commun.">
        <title>Genomic analyses provide insights into spinach domestication and the genetic basis of agronomic traits.</title>
        <authorList>
            <person name="Cai X."/>
            <person name="Sun X."/>
            <person name="Xu C."/>
            <person name="Sun H."/>
            <person name="Wang X."/>
            <person name="Ge C."/>
            <person name="Zhang Z."/>
            <person name="Wang Q."/>
            <person name="Fei Z."/>
            <person name="Jiao C."/>
            <person name="Wang Q."/>
        </authorList>
    </citation>
    <scope>NUCLEOTIDE SEQUENCE [LARGE SCALE GENOMIC DNA]</scope>
    <source>
        <strain evidence="1">cv. Varoflay</strain>
    </source>
</reference>
<dbReference type="PANTHER" id="PTHR33710">
    <property type="entry name" value="BNAC02G09200D PROTEIN"/>
    <property type="match status" value="1"/>
</dbReference>
<protein>
    <recommendedName>
        <fullName evidence="3">Endonuclease/exonuclease/phosphatase domain-containing protein</fullName>
    </recommendedName>
</protein>
<gene>
    <name evidence="2" type="primary">LOC110791218</name>
</gene>
<evidence type="ECO:0000313" key="1">
    <source>
        <dbReference type="Proteomes" id="UP000813463"/>
    </source>
</evidence>
<dbReference type="PANTHER" id="PTHR33710:SF81">
    <property type="entry name" value="ENDONUCLEASE_EXONUCLEASE_PHOSPHATASE DOMAIN-CONTAINING PROTEIN"/>
    <property type="match status" value="1"/>
</dbReference>
<name>A0A9R0IMA1_SPIOL</name>
<dbReference type="Proteomes" id="UP000813463">
    <property type="component" value="Chromosome 6"/>
</dbReference>
<dbReference type="KEGG" id="soe:110791218"/>
<evidence type="ECO:0000313" key="2">
    <source>
        <dbReference type="RefSeq" id="XP_021851657.2"/>
    </source>
</evidence>
<dbReference type="RefSeq" id="XP_021851657.2">
    <property type="nucleotide sequence ID" value="XM_021995965.2"/>
</dbReference>
<organism evidence="1 2">
    <name type="scientific">Spinacia oleracea</name>
    <name type="common">Spinach</name>
    <dbReference type="NCBI Taxonomy" id="3562"/>
    <lineage>
        <taxon>Eukaryota</taxon>
        <taxon>Viridiplantae</taxon>
        <taxon>Streptophyta</taxon>
        <taxon>Embryophyta</taxon>
        <taxon>Tracheophyta</taxon>
        <taxon>Spermatophyta</taxon>
        <taxon>Magnoliopsida</taxon>
        <taxon>eudicotyledons</taxon>
        <taxon>Gunneridae</taxon>
        <taxon>Pentapetalae</taxon>
        <taxon>Caryophyllales</taxon>
        <taxon>Chenopodiaceae</taxon>
        <taxon>Chenopodioideae</taxon>
        <taxon>Anserineae</taxon>
        <taxon>Spinacia</taxon>
    </lineage>
</organism>
<sequence length="352" mass="41080">MGNLYLTLCPNWYFTTNLSCHYNGRIVLAWDPDVFQIDIIHMGSQLIHTCVTPRSSDKGFFCTSIYGFNTPSERESLWASLTSFSNLNHQAWLIMGDFNSIMEMEDRIGAPVRLADIKPMRNCMATYNLTQVKTIGRQFTWNNKQEGENRVFSRIDRVLSNTAWDDMFPTAEAMYLPEGTFDHCPMILSTLFTCQSKKPFRFYNMWTSSPDFLPIIEKHWQKYVYGCHMFRIIQKLKWIKQDLRDHNKSGYSNIEATKIQLQHQLADIQNKLHTDPTYAMLATEEKEIAAAYRTAKETHLSFLHQTSKAHWLEQGDENSRAFYQSIRQRRKHNTIHSIQTSTGEWVNSVEGV</sequence>
<dbReference type="InterPro" id="IPR036691">
    <property type="entry name" value="Endo/exonu/phosph_ase_sf"/>
</dbReference>
<dbReference type="Gene3D" id="3.60.10.10">
    <property type="entry name" value="Endonuclease/exonuclease/phosphatase"/>
    <property type="match status" value="1"/>
</dbReference>
<dbReference type="GeneID" id="110791218"/>
<keyword evidence="1" id="KW-1185">Reference proteome</keyword>
<accession>A0A9R0IMA1</accession>
<reference evidence="2" key="2">
    <citation type="submission" date="2025-08" db="UniProtKB">
        <authorList>
            <consortium name="RefSeq"/>
        </authorList>
    </citation>
    <scope>IDENTIFICATION</scope>
    <source>
        <tissue evidence="2">Leaf</tissue>
    </source>
</reference>
<dbReference type="AlphaFoldDB" id="A0A9R0IMA1"/>
<proteinExistence type="predicted"/>
<evidence type="ECO:0008006" key="3">
    <source>
        <dbReference type="Google" id="ProtNLM"/>
    </source>
</evidence>